<reference evidence="8 9" key="2">
    <citation type="submission" date="2019-04" db="EMBL/GenBank/DDBJ databases">
        <title>The genome sequence of big-headed turtle.</title>
        <authorList>
            <person name="Gong S."/>
        </authorList>
    </citation>
    <scope>NUCLEOTIDE SEQUENCE [LARGE SCALE GENOMIC DNA]</scope>
    <source>
        <strain evidence="8">DO16091913</strain>
        <tissue evidence="8">Muscle</tissue>
    </source>
</reference>
<dbReference type="SUPFAM" id="SSF48726">
    <property type="entry name" value="Immunoglobulin"/>
    <property type="match status" value="4"/>
</dbReference>
<evidence type="ECO:0000256" key="1">
    <source>
        <dbReference type="ARBA" id="ARBA00004370"/>
    </source>
</evidence>
<dbReference type="GO" id="GO:0042110">
    <property type="term" value="P:T cell activation"/>
    <property type="evidence" value="ECO:0007669"/>
    <property type="project" value="TreeGrafter"/>
</dbReference>
<dbReference type="STRING" id="55544.A0A4D9E6V6"/>
<dbReference type="PANTHER" id="PTHR12080">
    <property type="entry name" value="SIGNALING LYMPHOCYTIC ACTIVATION MOLECULE"/>
    <property type="match status" value="1"/>
</dbReference>
<feature type="signal peptide" evidence="6">
    <location>
        <begin position="1"/>
        <end position="21"/>
    </location>
</feature>
<keyword evidence="9" id="KW-1185">Reference proteome</keyword>
<dbReference type="PANTHER" id="PTHR12080:SF18">
    <property type="entry name" value="SLAM FAMILY MEMBER 9"/>
    <property type="match status" value="1"/>
</dbReference>
<sequence>MEGAPCAFLLFLLMVSQPRDASPFTVYCPPVSVNGILGESVIFPLLNPGTFKRITWHGPSPANAEAYASRGPLAVITPGAPGALPHISMEDERYRGRARLHNQSYSLEISDLTLADVGMYSWVTARADSNILCSYDLHIHKQLSEPEIRIHSVMAGNGTCNVTFTCSAGEGNETIKYIWTHPAGAPVFSIEESLLVQHRLGDEDSPVTCTAMNPVSNSSASASPKAACEVYCPPVSVNGILGESVIFPLLNPGTFKRITWHGPSPANAEAYASRGPLAVITPGAPGALPHISMEDERYRGRARLHNQSYSLEISDLTLADVGMYSWVTARADSNILCSYDLHIHKQLSEPEIRIHSVMAGNGTCNVTFTCSAGEGNETIKYIWTHPAGAPVFSIEESLLVQHRLGDEDSPVTCTAMNPVSNSSASASPKAACEGPTPPQATPLSYCHAKGILVLGVLGTLLAGILTVNVLAAREQRQP</sequence>
<keyword evidence="4" id="KW-0325">Glycoprotein</keyword>
<dbReference type="EMBL" id="QXTE01000095">
    <property type="protein sequence ID" value="TFK06671.1"/>
    <property type="molecule type" value="Genomic_DNA"/>
</dbReference>
<keyword evidence="5" id="KW-1133">Transmembrane helix</keyword>
<dbReference type="AlphaFoldDB" id="A0A4D9E6V6"/>
<evidence type="ECO:0000256" key="5">
    <source>
        <dbReference type="SAM" id="Phobius"/>
    </source>
</evidence>
<evidence type="ECO:0000259" key="7">
    <source>
        <dbReference type="PROSITE" id="PS50835"/>
    </source>
</evidence>
<keyword evidence="2 6" id="KW-0732">Signal</keyword>
<organism evidence="8 9">
    <name type="scientific">Platysternon megacephalum</name>
    <name type="common">big-headed turtle</name>
    <dbReference type="NCBI Taxonomy" id="55544"/>
    <lineage>
        <taxon>Eukaryota</taxon>
        <taxon>Metazoa</taxon>
        <taxon>Chordata</taxon>
        <taxon>Craniata</taxon>
        <taxon>Vertebrata</taxon>
        <taxon>Euteleostomi</taxon>
        <taxon>Archelosauria</taxon>
        <taxon>Testudinata</taxon>
        <taxon>Testudines</taxon>
        <taxon>Cryptodira</taxon>
        <taxon>Durocryptodira</taxon>
        <taxon>Testudinoidea</taxon>
        <taxon>Platysternidae</taxon>
        <taxon>Platysternon</taxon>
    </lineage>
</organism>
<comment type="caution">
    <text evidence="8">The sequence shown here is derived from an EMBL/GenBank/DDBJ whole genome shotgun (WGS) entry which is preliminary data.</text>
</comment>
<feature type="chain" id="PRO_5020035033" evidence="6">
    <location>
        <begin position="22"/>
        <end position="478"/>
    </location>
</feature>
<evidence type="ECO:0000256" key="2">
    <source>
        <dbReference type="ARBA" id="ARBA00022729"/>
    </source>
</evidence>
<comment type="subcellular location">
    <subcellularLocation>
        <location evidence="1">Membrane</location>
    </subcellularLocation>
</comment>
<accession>A0A4D9E6V6</accession>
<dbReference type="InterPro" id="IPR013783">
    <property type="entry name" value="Ig-like_fold"/>
</dbReference>
<feature type="domain" description="Ig-like" evidence="7">
    <location>
        <begin position="350"/>
        <end position="431"/>
    </location>
</feature>
<evidence type="ECO:0000256" key="6">
    <source>
        <dbReference type="SAM" id="SignalP"/>
    </source>
</evidence>
<feature type="domain" description="Ig-like" evidence="7">
    <location>
        <begin position="146"/>
        <end position="227"/>
    </location>
</feature>
<dbReference type="GO" id="GO:0009897">
    <property type="term" value="C:external side of plasma membrane"/>
    <property type="evidence" value="ECO:0007669"/>
    <property type="project" value="TreeGrafter"/>
</dbReference>
<proteinExistence type="predicted"/>
<keyword evidence="5" id="KW-0812">Transmembrane</keyword>
<dbReference type="InterPro" id="IPR015631">
    <property type="entry name" value="CD2/SLAM_rcpt"/>
</dbReference>
<dbReference type="InterPro" id="IPR007110">
    <property type="entry name" value="Ig-like_dom"/>
</dbReference>
<evidence type="ECO:0000313" key="8">
    <source>
        <dbReference type="EMBL" id="TFK06671.1"/>
    </source>
</evidence>
<reference evidence="8 9" key="1">
    <citation type="submission" date="2019-04" db="EMBL/GenBank/DDBJ databases">
        <title>Draft genome of the big-headed turtle Platysternon megacephalum.</title>
        <authorList>
            <person name="Gong S."/>
        </authorList>
    </citation>
    <scope>NUCLEOTIDE SEQUENCE [LARGE SCALE GENOMIC DNA]</scope>
    <source>
        <strain evidence="8">DO16091913</strain>
        <tissue evidence="8">Muscle</tissue>
    </source>
</reference>
<keyword evidence="3 5" id="KW-0472">Membrane</keyword>
<evidence type="ECO:0000256" key="4">
    <source>
        <dbReference type="ARBA" id="ARBA00023180"/>
    </source>
</evidence>
<evidence type="ECO:0000256" key="3">
    <source>
        <dbReference type="ARBA" id="ARBA00023136"/>
    </source>
</evidence>
<dbReference type="OrthoDB" id="9427418at2759"/>
<dbReference type="InterPro" id="IPR036179">
    <property type="entry name" value="Ig-like_dom_sf"/>
</dbReference>
<evidence type="ECO:0000313" key="9">
    <source>
        <dbReference type="Proteomes" id="UP000297703"/>
    </source>
</evidence>
<dbReference type="Proteomes" id="UP000297703">
    <property type="component" value="Unassembled WGS sequence"/>
</dbReference>
<dbReference type="PROSITE" id="PS50835">
    <property type="entry name" value="IG_LIKE"/>
    <property type="match status" value="2"/>
</dbReference>
<feature type="transmembrane region" description="Helical" evidence="5">
    <location>
        <begin position="451"/>
        <end position="472"/>
    </location>
</feature>
<dbReference type="Gene3D" id="2.60.40.10">
    <property type="entry name" value="Immunoglobulins"/>
    <property type="match status" value="4"/>
</dbReference>
<protein>
    <submittedName>
        <fullName evidence="8">ERI1 exoribonuclease 2</fullName>
    </submittedName>
</protein>
<gene>
    <name evidence="8" type="ORF">DR999_PMT10568</name>
</gene>
<name>A0A4D9E6V6_9SAUR</name>